<dbReference type="AlphaFoldDB" id="A0A7J3MW92"/>
<sequence>MDLVVLKVSGHLINLPNKVKDLMNVVAKLNSERTRIAIVPGGSIFSDLVKEIQDNTEIDDDTAHWMAIKSMEIYGLYLKHFNTNCVEAYTIDDVYKALSLRLIPIVMPYQILKTNDELPHTWDITSDSISIFIAKLLRANMVLLGKMVNGITNEKGEIMKIIKSDDIKRQNVFDSYTINLVKMYKIPLIIFNVLRPELLYKIVSMEEDTYTIVMP</sequence>
<organism evidence="3">
    <name type="scientific">Ignisphaera aggregans</name>
    <dbReference type="NCBI Taxonomy" id="334771"/>
    <lineage>
        <taxon>Archaea</taxon>
        <taxon>Thermoproteota</taxon>
        <taxon>Thermoprotei</taxon>
        <taxon>Desulfurococcales</taxon>
        <taxon>Desulfurococcaceae</taxon>
        <taxon>Ignisphaera</taxon>
    </lineage>
</organism>
<reference evidence="3" key="1">
    <citation type="journal article" date="2020" name="mSystems">
        <title>Genome- and Community-Level Interaction Insights into Carbon Utilization and Element Cycling Functions of Hydrothermarchaeota in Hydrothermal Sediment.</title>
        <authorList>
            <person name="Zhou Z."/>
            <person name="Liu Y."/>
            <person name="Xu W."/>
            <person name="Pan J."/>
            <person name="Luo Z.H."/>
            <person name="Li M."/>
        </authorList>
    </citation>
    <scope>NUCLEOTIDE SEQUENCE [LARGE SCALE GENOMIC DNA]</scope>
    <source>
        <strain evidence="2">SpSt-629</strain>
        <strain evidence="3">SpSt-688</strain>
    </source>
</reference>
<dbReference type="EMBL" id="DTDH01000001">
    <property type="protein sequence ID" value="HGT97798.1"/>
    <property type="molecule type" value="Genomic_DNA"/>
</dbReference>
<evidence type="ECO:0000259" key="1">
    <source>
        <dbReference type="Pfam" id="PF00696"/>
    </source>
</evidence>
<dbReference type="InterPro" id="IPR001048">
    <property type="entry name" value="Asp/Glu/Uridylate_kinase"/>
</dbReference>
<evidence type="ECO:0000313" key="3">
    <source>
        <dbReference type="EMBL" id="HGT97798.1"/>
    </source>
</evidence>
<name>A0A7J3MW92_9CREN</name>
<feature type="domain" description="Aspartate/glutamate/uridylate kinase" evidence="1">
    <location>
        <begin position="3"/>
        <end position="192"/>
    </location>
</feature>
<dbReference type="SUPFAM" id="SSF53633">
    <property type="entry name" value="Carbamate kinase-like"/>
    <property type="match status" value="1"/>
</dbReference>
<gene>
    <name evidence="2" type="ORF">ENT99_03220</name>
    <name evidence="3" type="ORF">ENU64_00015</name>
</gene>
<protein>
    <recommendedName>
        <fullName evidence="1">Aspartate/glutamate/uridylate kinase domain-containing protein</fullName>
    </recommendedName>
</protein>
<dbReference type="Pfam" id="PF00696">
    <property type="entry name" value="AA_kinase"/>
    <property type="match status" value="1"/>
</dbReference>
<accession>A0A7J3MW92</accession>
<dbReference type="EMBL" id="DTAU01000054">
    <property type="protein sequence ID" value="HFQ78697.1"/>
    <property type="molecule type" value="Genomic_DNA"/>
</dbReference>
<dbReference type="InterPro" id="IPR036393">
    <property type="entry name" value="AceGlu_kinase-like_sf"/>
</dbReference>
<proteinExistence type="predicted"/>
<dbReference type="Gene3D" id="3.40.1160.10">
    <property type="entry name" value="Acetylglutamate kinase-like"/>
    <property type="match status" value="1"/>
</dbReference>
<comment type="caution">
    <text evidence="3">The sequence shown here is derived from an EMBL/GenBank/DDBJ whole genome shotgun (WGS) entry which is preliminary data.</text>
</comment>
<evidence type="ECO:0000313" key="2">
    <source>
        <dbReference type="EMBL" id="HFQ78697.1"/>
    </source>
</evidence>